<keyword evidence="3" id="KW-0030">Aminoacyl-tRNA synthetase</keyword>
<feature type="domain" description="YbaK/aminoacyl-tRNA synthetase-associated" evidence="5">
    <location>
        <begin position="219"/>
        <end position="332"/>
    </location>
</feature>
<dbReference type="HOGENOM" id="CLU_016739_0_0_0"/>
<sequence length="531" mass="56709">MQLATLFGRTLRQAPAEADTLATQLLWRAGMLRTLNDGEPVLLPLGSAILRRLAAILGTAVQNDGAQEIVVPTTTTASWSDTVTALARRDIDSYRQLPQLLWSWRRRKRLATRPRGLVDMPTPTTLSWAVLALDEEQAQQHLTVTRNRLSIALHQCGLDHVAAALQAPGTVTIIVDSLAKPVATLDCPACGFRAPLEQAPLAPLPPYVGPTPTMSLVETPNANTIAALAAYLDIPTASTAKALFFTDRRDDAQRLVFAVVRGDREASLAKLAAAIGAGELTPASAEQIVACGAMPGYASPVGVHDVLVVADYTVVNGTPLVAGANRPGYHLRDVIYGRDWEATLVADIAQAVVGDPCPRCGTARIEGYGAAVGTITAPYQTALPIQDAGGQNRPLWIAGIELDLEPLIHLGVEQHHDERGIVWPAAIAPVDIHLVTIGRGEAVVTAAHTLATELRNAGWSVLIDDRDERAGVKFNDADLIGAPWRLVVSEKLLAAGQVEVRRRTEVQATVIAQAKVIAWLQGVSTTSRNKE</sequence>
<dbReference type="InterPro" id="IPR045864">
    <property type="entry name" value="aa-tRNA-synth_II/BPL/LPL"/>
</dbReference>
<dbReference type="Gene3D" id="3.90.960.10">
    <property type="entry name" value="YbaK/aminoacyl-tRNA synthetase-associated domain"/>
    <property type="match status" value="1"/>
</dbReference>
<dbReference type="AlphaFoldDB" id="B8G8C4"/>
<name>B8G8C4_CHLAD</name>
<dbReference type="SUPFAM" id="SSF52954">
    <property type="entry name" value="Class II aaRS ABD-related"/>
    <property type="match status" value="1"/>
</dbReference>
<accession>B8G8C4</accession>
<evidence type="ECO:0000256" key="2">
    <source>
        <dbReference type="ARBA" id="ARBA00022840"/>
    </source>
</evidence>
<dbReference type="GO" id="GO:0005524">
    <property type="term" value="F:ATP binding"/>
    <property type="evidence" value="ECO:0007669"/>
    <property type="project" value="UniProtKB-KW"/>
</dbReference>
<protein>
    <submittedName>
        <fullName evidence="6">YbaK/prolyl-tRNA synthetase associated region</fullName>
    </submittedName>
</protein>
<dbReference type="PANTHER" id="PTHR42753:SF2">
    <property type="entry name" value="PROLINE--TRNA LIGASE"/>
    <property type="match status" value="1"/>
</dbReference>
<evidence type="ECO:0000259" key="4">
    <source>
        <dbReference type="Pfam" id="PF03129"/>
    </source>
</evidence>
<dbReference type="Proteomes" id="UP000002508">
    <property type="component" value="Chromosome"/>
</dbReference>
<keyword evidence="3" id="KW-0436">Ligase</keyword>
<dbReference type="STRING" id="326427.Cagg_3331"/>
<reference evidence="6" key="1">
    <citation type="submission" date="2008-12" db="EMBL/GenBank/DDBJ databases">
        <title>Complete sequence of Chloroflexus aggregans DSM 9485.</title>
        <authorList>
            <consortium name="US DOE Joint Genome Institute"/>
            <person name="Lucas S."/>
            <person name="Copeland A."/>
            <person name="Lapidus A."/>
            <person name="Glavina del Rio T."/>
            <person name="Dalin E."/>
            <person name="Tice H."/>
            <person name="Pitluck S."/>
            <person name="Foster B."/>
            <person name="Larimer F."/>
            <person name="Land M."/>
            <person name="Hauser L."/>
            <person name="Kyrpides N."/>
            <person name="Mikhailova N."/>
            <person name="Bryant D."/>
            <person name="Richardson P."/>
        </authorList>
    </citation>
    <scope>NUCLEOTIDE SEQUENCE</scope>
    <source>
        <strain evidence="6">DSM 9485</strain>
    </source>
</reference>
<feature type="domain" description="Anticodon-binding" evidence="4">
    <location>
        <begin position="430"/>
        <end position="521"/>
    </location>
</feature>
<evidence type="ECO:0000313" key="6">
    <source>
        <dbReference type="EMBL" id="ACL26178.1"/>
    </source>
</evidence>
<keyword evidence="2" id="KW-0067">ATP-binding</keyword>
<dbReference type="EMBL" id="CP001337">
    <property type="protein sequence ID" value="ACL26178.1"/>
    <property type="molecule type" value="Genomic_DNA"/>
</dbReference>
<dbReference type="PANTHER" id="PTHR42753">
    <property type="entry name" value="MITOCHONDRIAL RIBOSOME PROTEIN L39/PROLYL-TRNA LIGASE FAMILY MEMBER"/>
    <property type="match status" value="1"/>
</dbReference>
<dbReference type="Gene3D" id="3.30.930.10">
    <property type="entry name" value="Bira Bifunctional Protein, Domain 2"/>
    <property type="match status" value="1"/>
</dbReference>
<dbReference type="Gene3D" id="3.40.50.800">
    <property type="entry name" value="Anticodon-binding domain"/>
    <property type="match status" value="1"/>
</dbReference>
<dbReference type="GO" id="GO:0002161">
    <property type="term" value="F:aminoacyl-tRNA deacylase activity"/>
    <property type="evidence" value="ECO:0007669"/>
    <property type="project" value="InterPro"/>
</dbReference>
<keyword evidence="7" id="KW-1185">Reference proteome</keyword>
<dbReference type="OrthoDB" id="9809052at2"/>
<evidence type="ECO:0000256" key="3">
    <source>
        <dbReference type="ARBA" id="ARBA00023146"/>
    </source>
</evidence>
<proteinExistence type="predicted"/>
<dbReference type="CDD" id="cd04334">
    <property type="entry name" value="ProRS-INS"/>
    <property type="match status" value="1"/>
</dbReference>
<dbReference type="SUPFAM" id="SSF55681">
    <property type="entry name" value="Class II aaRS and biotin synthetases"/>
    <property type="match status" value="1"/>
</dbReference>
<dbReference type="GO" id="GO:0004827">
    <property type="term" value="F:proline-tRNA ligase activity"/>
    <property type="evidence" value="ECO:0007669"/>
    <property type="project" value="TreeGrafter"/>
</dbReference>
<organism evidence="6 7">
    <name type="scientific">Chloroflexus aggregans (strain MD-66 / DSM 9485)</name>
    <dbReference type="NCBI Taxonomy" id="326427"/>
    <lineage>
        <taxon>Bacteria</taxon>
        <taxon>Bacillati</taxon>
        <taxon>Chloroflexota</taxon>
        <taxon>Chloroflexia</taxon>
        <taxon>Chloroflexales</taxon>
        <taxon>Chloroflexineae</taxon>
        <taxon>Chloroflexaceae</taxon>
        <taxon>Chloroflexus</taxon>
    </lineage>
</organism>
<dbReference type="SUPFAM" id="SSF55826">
    <property type="entry name" value="YbaK/ProRS associated domain"/>
    <property type="match status" value="1"/>
</dbReference>
<dbReference type="InterPro" id="IPR036754">
    <property type="entry name" value="YbaK/aa-tRNA-synt-asso_dom_sf"/>
</dbReference>
<dbReference type="KEGG" id="cag:Cagg_3331"/>
<evidence type="ECO:0000259" key="5">
    <source>
        <dbReference type="Pfam" id="PF04073"/>
    </source>
</evidence>
<gene>
    <name evidence="6" type="ordered locus">Cagg_3331</name>
</gene>
<dbReference type="InterPro" id="IPR036621">
    <property type="entry name" value="Anticodon-bd_dom_sf"/>
</dbReference>
<keyword evidence="1" id="KW-0963">Cytoplasm</keyword>
<dbReference type="InterPro" id="IPR044140">
    <property type="entry name" value="ProRS_anticodon_short"/>
</dbReference>
<evidence type="ECO:0000313" key="7">
    <source>
        <dbReference type="Proteomes" id="UP000002508"/>
    </source>
</evidence>
<dbReference type="InterPro" id="IPR050062">
    <property type="entry name" value="Pro-tRNA_synthetase"/>
</dbReference>
<dbReference type="GO" id="GO:0006433">
    <property type="term" value="P:prolyl-tRNA aminoacylation"/>
    <property type="evidence" value="ECO:0007669"/>
    <property type="project" value="TreeGrafter"/>
</dbReference>
<evidence type="ECO:0000256" key="1">
    <source>
        <dbReference type="ARBA" id="ARBA00022490"/>
    </source>
</evidence>
<keyword evidence="2" id="KW-0547">Nucleotide-binding</keyword>
<dbReference type="InterPro" id="IPR004154">
    <property type="entry name" value="Anticodon-bd"/>
</dbReference>
<dbReference type="eggNOG" id="COG0442">
    <property type="taxonomic scope" value="Bacteria"/>
</dbReference>
<dbReference type="GO" id="GO:0005829">
    <property type="term" value="C:cytosol"/>
    <property type="evidence" value="ECO:0007669"/>
    <property type="project" value="TreeGrafter"/>
</dbReference>
<dbReference type="InterPro" id="IPR007214">
    <property type="entry name" value="YbaK/aa-tRNA-synth-assoc-dom"/>
</dbReference>
<dbReference type="Pfam" id="PF03129">
    <property type="entry name" value="HGTP_anticodon"/>
    <property type="match status" value="1"/>
</dbReference>
<dbReference type="RefSeq" id="WP_015942025.1">
    <property type="nucleotide sequence ID" value="NC_011831.1"/>
</dbReference>
<dbReference type="Pfam" id="PF04073">
    <property type="entry name" value="tRNA_edit"/>
    <property type="match status" value="1"/>
</dbReference>
<dbReference type="CDD" id="cd00861">
    <property type="entry name" value="ProRS_anticodon_short"/>
    <property type="match status" value="1"/>
</dbReference>